<reference evidence="1" key="1">
    <citation type="journal article" date="2021" name="bioRxiv">
        <title>Whole Genome Assembly and Annotation of Northern Wild Rice, Zizania palustris L., Supports a Whole Genome Duplication in the Zizania Genus.</title>
        <authorList>
            <person name="Haas M."/>
            <person name="Kono T."/>
            <person name="Macchietto M."/>
            <person name="Millas R."/>
            <person name="McGilp L."/>
            <person name="Shao M."/>
            <person name="Duquette J."/>
            <person name="Hirsch C.N."/>
            <person name="Kimball J."/>
        </authorList>
    </citation>
    <scope>NUCLEOTIDE SEQUENCE</scope>
    <source>
        <tissue evidence="1">Fresh leaf tissue</tissue>
    </source>
</reference>
<dbReference type="GO" id="GO:0000049">
    <property type="term" value="F:tRNA binding"/>
    <property type="evidence" value="ECO:0007669"/>
    <property type="project" value="TreeGrafter"/>
</dbReference>
<dbReference type="GO" id="GO:1904812">
    <property type="term" value="P:rRNA acetylation involved in maturation of SSU-rRNA"/>
    <property type="evidence" value="ECO:0007669"/>
    <property type="project" value="TreeGrafter"/>
</dbReference>
<gene>
    <name evidence="1" type="ORF">GUJ93_ZPchr0012g21457</name>
</gene>
<accession>A0A8J5WU05</accession>
<sequence>MDQGKAVINFLDSILDKSLRSTVALLVACGYGKSTALGLAIVGSIVVGLPHAFVKPLKNFEHVLQALLNRIDFD</sequence>
<evidence type="ECO:0000313" key="2">
    <source>
        <dbReference type="Proteomes" id="UP000729402"/>
    </source>
</evidence>
<evidence type="ECO:0000313" key="1">
    <source>
        <dbReference type="EMBL" id="KAG8095316.1"/>
    </source>
</evidence>
<dbReference type="GO" id="GO:0030686">
    <property type="term" value="C:90S preribosome"/>
    <property type="evidence" value="ECO:0007669"/>
    <property type="project" value="TreeGrafter"/>
</dbReference>
<dbReference type="AlphaFoldDB" id="A0A8J5WU05"/>
<dbReference type="PANTHER" id="PTHR10925">
    <property type="entry name" value="N-ACETYLTRANSFERASE 10"/>
    <property type="match status" value="1"/>
</dbReference>
<name>A0A8J5WU05_ZIZPA</name>
<keyword evidence="2" id="KW-1185">Reference proteome</keyword>
<dbReference type="GO" id="GO:0005730">
    <property type="term" value="C:nucleolus"/>
    <property type="evidence" value="ECO:0007669"/>
    <property type="project" value="TreeGrafter"/>
</dbReference>
<protein>
    <submittedName>
        <fullName evidence="1">Uncharacterized protein</fullName>
    </submittedName>
</protein>
<proteinExistence type="predicted"/>
<dbReference type="InterPro" id="IPR032672">
    <property type="entry name" value="TmcA/NAT10/Kre33"/>
</dbReference>
<organism evidence="1 2">
    <name type="scientific">Zizania palustris</name>
    <name type="common">Northern wild rice</name>
    <dbReference type="NCBI Taxonomy" id="103762"/>
    <lineage>
        <taxon>Eukaryota</taxon>
        <taxon>Viridiplantae</taxon>
        <taxon>Streptophyta</taxon>
        <taxon>Embryophyta</taxon>
        <taxon>Tracheophyta</taxon>
        <taxon>Spermatophyta</taxon>
        <taxon>Magnoliopsida</taxon>
        <taxon>Liliopsida</taxon>
        <taxon>Poales</taxon>
        <taxon>Poaceae</taxon>
        <taxon>BOP clade</taxon>
        <taxon>Oryzoideae</taxon>
        <taxon>Oryzeae</taxon>
        <taxon>Zizaniinae</taxon>
        <taxon>Zizania</taxon>
    </lineage>
</organism>
<dbReference type="GO" id="GO:1990883">
    <property type="term" value="F:18S rRNA cytidine N-acetyltransferase activity"/>
    <property type="evidence" value="ECO:0007669"/>
    <property type="project" value="TreeGrafter"/>
</dbReference>
<dbReference type="Proteomes" id="UP000729402">
    <property type="component" value="Unassembled WGS sequence"/>
</dbReference>
<dbReference type="PANTHER" id="PTHR10925:SF5">
    <property type="entry name" value="RNA CYTIDINE ACETYLTRANSFERASE"/>
    <property type="match status" value="1"/>
</dbReference>
<reference evidence="1" key="2">
    <citation type="submission" date="2021-02" db="EMBL/GenBank/DDBJ databases">
        <authorList>
            <person name="Kimball J.A."/>
            <person name="Haas M.W."/>
            <person name="Macchietto M."/>
            <person name="Kono T."/>
            <person name="Duquette J."/>
            <person name="Shao M."/>
        </authorList>
    </citation>
    <scope>NUCLEOTIDE SEQUENCE</scope>
    <source>
        <tissue evidence="1">Fresh leaf tissue</tissue>
    </source>
</reference>
<dbReference type="OrthoDB" id="1723864at2759"/>
<comment type="caution">
    <text evidence="1">The sequence shown here is derived from an EMBL/GenBank/DDBJ whole genome shotgun (WGS) entry which is preliminary data.</text>
</comment>
<dbReference type="EMBL" id="JAAALK010000080">
    <property type="protein sequence ID" value="KAG8095316.1"/>
    <property type="molecule type" value="Genomic_DNA"/>
</dbReference>